<dbReference type="OrthoDB" id="5854584at2759"/>
<dbReference type="GeneID" id="111251416"/>
<dbReference type="KEGG" id="vde:111251416"/>
<evidence type="ECO:0008006" key="5">
    <source>
        <dbReference type="Google" id="ProtNLM"/>
    </source>
</evidence>
<dbReference type="PANTHER" id="PTHR31965">
    <property type="entry name" value="TRANSMEMBRANE PROTEIN 42"/>
    <property type="match status" value="1"/>
</dbReference>
<keyword evidence="2" id="KW-0732">Signal</keyword>
<dbReference type="InterPro" id="IPR039632">
    <property type="entry name" value="TMEM42"/>
</dbReference>
<reference evidence="3" key="1">
    <citation type="submission" date="2021-01" db="UniProtKB">
        <authorList>
            <consortium name="EnsemblMetazoa"/>
        </authorList>
    </citation>
    <scope>IDENTIFICATION</scope>
</reference>
<dbReference type="RefSeq" id="XP_022663711.1">
    <property type="nucleotide sequence ID" value="XM_022807976.1"/>
</dbReference>
<evidence type="ECO:0000256" key="2">
    <source>
        <dbReference type="SAM" id="SignalP"/>
    </source>
</evidence>
<organism evidence="3 4">
    <name type="scientific">Varroa destructor</name>
    <name type="common">Honeybee mite</name>
    <dbReference type="NCBI Taxonomy" id="109461"/>
    <lineage>
        <taxon>Eukaryota</taxon>
        <taxon>Metazoa</taxon>
        <taxon>Ecdysozoa</taxon>
        <taxon>Arthropoda</taxon>
        <taxon>Chelicerata</taxon>
        <taxon>Arachnida</taxon>
        <taxon>Acari</taxon>
        <taxon>Parasitiformes</taxon>
        <taxon>Mesostigmata</taxon>
        <taxon>Gamasina</taxon>
        <taxon>Dermanyssoidea</taxon>
        <taxon>Varroidae</taxon>
        <taxon>Varroa</taxon>
    </lineage>
</organism>
<feature type="transmembrane region" description="Helical" evidence="1">
    <location>
        <begin position="86"/>
        <end position="111"/>
    </location>
</feature>
<dbReference type="AlphaFoldDB" id="A0A7M7KCH3"/>
<dbReference type="PANTHER" id="PTHR31965:SF1">
    <property type="entry name" value="TRANSMEMBRANE PROTEIN 42"/>
    <property type="match status" value="1"/>
</dbReference>
<sequence length="181" mass="20211">MASQGLLPAVLSGLLAALSSVLGKLAMARDDSERVCMGSVQAWLGDDREPVEAHYICESALALVRGTLFALMILSNMVMWTVFTRALRLSTATLEVTVVNLAANFFFTAIFGQTLFSEQLTPLWFIGSVFIVFGLALMHIGNLRSEKRQTSLKERRCDRTYPGPEEIYERHKARKYKANVF</sequence>
<keyword evidence="1" id="KW-1133">Transmembrane helix</keyword>
<feature type="signal peptide" evidence="2">
    <location>
        <begin position="1"/>
        <end position="23"/>
    </location>
</feature>
<evidence type="ECO:0000256" key="1">
    <source>
        <dbReference type="SAM" id="Phobius"/>
    </source>
</evidence>
<feature type="transmembrane region" description="Helical" evidence="1">
    <location>
        <begin position="123"/>
        <end position="143"/>
    </location>
</feature>
<accession>A0A7M7KCH3</accession>
<keyword evidence="1" id="KW-0472">Membrane</keyword>
<dbReference type="SUPFAM" id="SSF103481">
    <property type="entry name" value="Multidrug resistance efflux transporter EmrE"/>
    <property type="match status" value="1"/>
</dbReference>
<protein>
    <recommendedName>
        <fullName evidence="5">Transmembrane protein 42</fullName>
    </recommendedName>
</protein>
<keyword evidence="4" id="KW-1185">Reference proteome</keyword>
<name>A0A7M7KCH3_VARDE</name>
<dbReference type="EnsemblMetazoa" id="XM_022807976">
    <property type="protein sequence ID" value="XP_022663711"/>
    <property type="gene ID" value="LOC111251416"/>
</dbReference>
<feature type="chain" id="PRO_5029456055" description="Transmembrane protein 42" evidence="2">
    <location>
        <begin position="24"/>
        <end position="181"/>
    </location>
</feature>
<feature type="transmembrane region" description="Helical" evidence="1">
    <location>
        <begin position="53"/>
        <end position="74"/>
    </location>
</feature>
<dbReference type="InParanoid" id="A0A7M7KCH3"/>
<evidence type="ECO:0000313" key="4">
    <source>
        <dbReference type="Proteomes" id="UP000594260"/>
    </source>
</evidence>
<dbReference type="InterPro" id="IPR037185">
    <property type="entry name" value="EmrE-like"/>
</dbReference>
<evidence type="ECO:0000313" key="3">
    <source>
        <dbReference type="EnsemblMetazoa" id="XP_022663711"/>
    </source>
</evidence>
<dbReference type="Proteomes" id="UP000594260">
    <property type="component" value="Unplaced"/>
</dbReference>
<proteinExistence type="predicted"/>
<dbReference type="OMA" id="GSAACDW"/>
<keyword evidence="1" id="KW-0812">Transmembrane</keyword>